<dbReference type="InterPro" id="IPR008042">
    <property type="entry name" value="Retrotrans_Pao"/>
</dbReference>
<dbReference type="GeneID" id="111363955"/>
<accession>A0A9J7EV77</accession>
<dbReference type="SUPFAM" id="SSF56672">
    <property type="entry name" value="DNA/RNA polymerases"/>
    <property type="match status" value="1"/>
</dbReference>
<dbReference type="Gene3D" id="3.30.70.270">
    <property type="match status" value="1"/>
</dbReference>
<dbReference type="CDD" id="cd00303">
    <property type="entry name" value="retropepsin_like"/>
    <property type="match status" value="1"/>
</dbReference>
<dbReference type="GO" id="GO:0003676">
    <property type="term" value="F:nucleic acid binding"/>
    <property type="evidence" value="ECO:0007669"/>
    <property type="project" value="InterPro"/>
</dbReference>
<dbReference type="OrthoDB" id="8194935at2759"/>
<keyword evidence="1" id="KW-0862">Zinc</keyword>
<keyword evidence="3" id="KW-1185">Reference proteome</keyword>
<dbReference type="InterPro" id="IPR043502">
    <property type="entry name" value="DNA/RNA_pol_sf"/>
</dbReference>
<evidence type="ECO:0000256" key="1">
    <source>
        <dbReference type="PROSITE-ProRule" id="PRU00047"/>
    </source>
</evidence>
<dbReference type="Gene3D" id="2.40.70.10">
    <property type="entry name" value="Acid Proteases"/>
    <property type="match status" value="1"/>
</dbReference>
<dbReference type="CDD" id="cd01644">
    <property type="entry name" value="RT_pepA17"/>
    <property type="match status" value="1"/>
</dbReference>
<dbReference type="Pfam" id="PF00078">
    <property type="entry name" value="RVT_1"/>
    <property type="match status" value="1"/>
</dbReference>
<dbReference type="GO" id="GO:0071897">
    <property type="term" value="P:DNA biosynthetic process"/>
    <property type="evidence" value="ECO:0007669"/>
    <property type="project" value="UniProtKB-ARBA"/>
</dbReference>
<dbReference type="PANTHER" id="PTHR47331:SF5">
    <property type="entry name" value="RIBONUCLEASE H"/>
    <property type="match status" value="1"/>
</dbReference>
<name>A0A9J7EV77_SPOLT</name>
<dbReference type="InterPro" id="IPR043128">
    <property type="entry name" value="Rev_trsase/Diguanyl_cyclase"/>
</dbReference>
<feature type="non-terminal residue" evidence="4">
    <location>
        <position position="1206"/>
    </location>
</feature>
<reference evidence="4" key="1">
    <citation type="submission" date="2025-08" db="UniProtKB">
        <authorList>
            <consortium name="RefSeq"/>
        </authorList>
    </citation>
    <scope>IDENTIFICATION</scope>
    <source>
        <strain evidence="4">Ishihara</strain>
        <tissue evidence="4">Whole body</tissue>
    </source>
</reference>
<dbReference type="InterPro" id="IPR000477">
    <property type="entry name" value="RT_dom"/>
</dbReference>
<dbReference type="KEGG" id="sliu:111363955"/>
<keyword evidence="1" id="KW-0479">Metal-binding</keyword>
<dbReference type="Pfam" id="PF05380">
    <property type="entry name" value="Peptidase_A17"/>
    <property type="match status" value="1"/>
</dbReference>
<dbReference type="PROSITE" id="PS50158">
    <property type="entry name" value="ZF_CCHC"/>
    <property type="match status" value="1"/>
</dbReference>
<dbReference type="PANTHER" id="PTHR47331">
    <property type="entry name" value="PHD-TYPE DOMAIN-CONTAINING PROTEIN"/>
    <property type="match status" value="1"/>
</dbReference>
<sequence>MTEKEEKELIKRRASYKGRLTAFSNYLNDLEDSLNPSQVNELQLRTGKMENLFTQYDEVQLRLECLVDDINSQLSERNEFESTFYKLVSKAQDLLSRNGKSHNDECSMSDKSSSRISNRRLVKLPTIQLPKFSGSFDNWLEFRDTFSSLIHVNEDIDDINKFHYLRASLEGSAAVVIQSMEFSSINYRVAWKLLCDRFDNKRLLIQNHVAALFDIEAVRKESSTTLKRVIDTVNKNLRALETLGEPTKHWDTLLIYIVTCKLDPKTFREWEQFKGDFDHNKSITLETFLKFVRNRANLLETLEMFHVMSTVHAKPNNKIKTMVSIANTLSIKPNCGTGSSKPCPKCRGEQNLSNCSQFLGLSNEERLALLPQLKVCFNCLRGGHYANHCKSPGCKACKRKHNTLVHVTDIKAKSTLPSLSHNNNRDIINEPTEQSSSSNVTLSAQVNAHVHNKNQGLLATSLIKAYDNNNCEHLVRAILDTGSTSCLITEKLCNILNLPTVEVNESLTGINNSKSLIGKMCCIPIKSLNEGYVTKISCFILPSITDDVPCSSLDIKDLKIPSDLCLADPHFDTPSRVDLIIGADIFWDLLGTRRINLGVGKPVLFETRLGWIVSGSILNNDQVPNYFPKCNLINVNNSSQINSNAVDLQNLLMRFWQLEEVGHQSSVYSREEKMCEENFVKNTTRLKDGRFCVRIPLKQSQDCLGDSHHRAKHCLLSLERKFKSQPLFKKRYCEFMKEYINLNHMSPCSPDSQRVSFFIPHHGVERESSLTTKLRVVFNASSPTTSGTSFNDLQMIGPTVQDDLMSILLRFRQYKYVVCADVEKMYRQVVVHPDDRHLQQILWRENPLEPMVAYQLNTVTYGTASAPFLATRCLRQIGLDCTDNKIATIIKHDFYVDDLLSGGDTVEEVREIRRKVTVELASAGMPLRKWKSNCASVVTDNIQHSSLNLNIGAAEPCKTLGLSWHTETDVLCFSISENISNPLTKRGILSTVSQNFDPLGLLAPCIIVMKTMIQKLWVLKLGWDDPLPPDILKLWVNILRNLPIINHLRIPRLVLCDLYDSIDLHIFSDASQVAYGACVYVRSSTQDTNTLVRLLTAKSRVAPIKPVTIPRLELCAVLVGVRLYEKVVDSLRVQIRSATFWTDSMVVLGWLNVVPCKLQPFVRNRVAEILDKTGSCSWRHVPTKLNPADHISRGIDVSLLHSLDLW</sequence>
<keyword evidence="1" id="KW-0863">Zinc-finger</keyword>
<evidence type="ECO:0000313" key="4">
    <source>
        <dbReference type="RefSeq" id="XP_022836586.1"/>
    </source>
</evidence>
<dbReference type="InterPro" id="IPR001878">
    <property type="entry name" value="Znf_CCHC"/>
</dbReference>
<dbReference type="InterPro" id="IPR005312">
    <property type="entry name" value="DUF1759"/>
</dbReference>
<organism evidence="3 4">
    <name type="scientific">Spodoptera litura</name>
    <name type="common">Asian cotton leafworm</name>
    <dbReference type="NCBI Taxonomy" id="69820"/>
    <lineage>
        <taxon>Eukaryota</taxon>
        <taxon>Metazoa</taxon>
        <taxon>Ecdysozoa</taxon>
        <taxon>Arthropoda</taxon>
        <taxon>Hexapoda</taxon>
        <taxon>Insecta</taxon>
        <taxon>Pterygota</taxon>
        <taxon>Neoptera</taxon>
        <taxon>Endopterygota</taxon>
        <taxon>Lepidoptera</taxon>
        <taxon>Glossata</taxon>
        <taxon>Ditrysia</taxon>
        <taxon>Noctuoidea</taxon>
        <taxon>Noctuidae</taxon>
        <taxon>Amphipyrinae</taxon>
        <taxon>Spodoptera</taxon>
    </lineage>
</organism>
<dbReference type="RefSeq" id="XP_022836586.1">
    <property type="nucleotide sequence ID" value="XM_022980818.1"/>
</dbReference>
<dbReference type="Pfam" id="PF03564">
    <property type="entry name" value="DUF1759"/>
    <property type="match status" value="1"/>
</dbReference>
<dbReference type="GO" id="GO:0008270">
    <property type="term" value="F:zinc ion binding"/>
    <property type="evidence" value="ECO:0007669"/>
    <property type="project" value="UniProtKB-KW"/>
</dbReference>
<evidence type="ECO:0000259" key="2">
    <source>
        <dbReference type="PROSITE" id="PS50158"/>
    </source>
</evidence>
<protein>
    <submittedName>
        <fullName evidence="4">Uncharacterized protein LOC111363955</fullName>
    </submittedName>
</protein>
<evidence type="ECO:0000313" key="3">
    <source>
        <dbReference type="Proteomes" id="UP000301870"/>
    </source>
</evidence>
<gene>
    <name evidence="4" type="primary">LOC111363955</name>
</gene>
<feature type="domain" description="CCHC-type" evidence="2">
    <location>
        <begin position="376"/>
        <end position="391"/>
    </location>
</feature>
<dbReference type="Gene3D" id="3.10.10.10">
    <property type="entry name" value="HIV Type 1 Reverse Transcriptase, subunit A, domain 1"/>
    <property type="match status" value="1"/>
</dbReference>
<dbReference type="Proteomes" id="UP000301870">
    <property type="component" value="Unplaced"/>
</dbReference>
<dbReference type="InterPro" id="IPR021109">
    <property type="entry name" value="Peptidase_aspartic_dom_sf"/>
</dbReference>
<dbReference type="AlphaFoldDB" id="A0A9J7EV77"/>
<proteinExistence type="predicted"/>